<evidence type="ECO:0000256" key="1">
    <source>
        <dbReference type="SAM" id="SignalP"/>
    </source>
</evidence>
<dbReference type="CDD" id="cd00301">
    <property type="entry name" value="lipocalin_FABP"/>
    <property type="match status" value="1"/>
</dbReference>
<dbReference type="VEuPathDB" id="VectorBase:CSON004100"/>
<dbReference type="PANTHER" id="PTHR10612">
    <property type="entry name" value="APOLIPOPROTEIN D"/>
    <property type="match status" value="1"/>
</dbReference>
<feature type="chain" id="PRO_5016445660" evidence="1">
    <location>
        <begin position="20"/>
        <end position="249"/>
    </location>
</feature>
<accession>A0A336MRS7</accession>
<dbReference type="AlphaFoldDB" id="A0A336MRS7"/>
<proteinExistence type="predicted"/>
<keyword evidence="1" id="KW-0732">Signal</keyword>
<dbReference type="Pfam" id="PF00061">
    <property type="entry name" value="Lipocalin"/>
    <property type="match status" value="1"/>
</dbReference>
<gene>
    <name evidence="3" type="primary">CSON004100</name>
</gene>
<feature type="domain" description="Lipocalin/cytosolic fatty-acid binding" evidence="2">
    <location>
        <begin position="68"/>
        <end position="141"/>
    </location>
</feature>
<dbReference type="GO" id="GO:0006629">
    <property type="term" value="P:lipid metabolic process"/>
    <property type="evidence" value="ECO:0007669"/>
    <property type="project" value="TreeGrafter"/>
</dbReference>
<dbReference type="SUPFAM" id="SSF50814">
    <property type="entry name" value="Lipocalins"/>
    <property type="match status" value="1"/>
</dbReference>
<protein>
    <submittedName>
        <fullName evidence="3">CSON004100 protein</fullName>
    </submittedName>
</protein>
<evidence type="ECO:0000313" key="3">
    <source>
        <dbReference type="EMBL" id="SSX31799.1"/>
    </source>
</evidence>
<dbReference type="PANTHER" id="PTHR10612:SF49">
    <property type="entry name" value="APOLIPOPROTEIN D-LIKE PROTEIN"/>
    <property type="match status" value="1"/>
</dbReference>
<organism evidence="3">
    <name type="scientific">Culicoides sonorensis</name>
    <name type="common">Biting midge</name>
    <dbReference type="NCBI Taxonomy" id="179676"/>
    <lineage>
        <taxon>Eukaryota</taxon>
        <taxon>Metazoa</taxon>
        <taxon>Ecdysozoa</taxon>
        <taxon>Arthropoda</taxon>
        <taxon>Hexapoda</taxon>
        <taxon>Insecta</taxon>
        <taxon>Pterygota</taxon>
        <taxon>Neoptera</taxon>
        <taxon>Endopterygota</taxon>
        <taxon>Diptera</taxon>
        <taxon>Nematocera</taxon>
        <taxon>Chironomoidea</taxon>
        <taxon>Ceratopogonidae</taxon>
        <taxon>Ceratopogoninae</taxon>
        <taxon>Culicoides</taxon>
        <taxon>Monoculicoides</taxon>
    </lineage>
</organism>
<dbReference type="EMBL" id="UFQT01001784">
    <property type="protein sequence ID" value="SSX31799.1"/>
    <property type="molecule type" value="Genomic_DNA"/>
</dbReference>
<dbReference type="GO" id="GO:0000302">
    <property type="term" value="P:response to reactive oxygen species"/>
    <property type="evidence" value="ECO:0007669"/>
    <property type="project" value="TreeGrafter"/>
</dbReference>
<dbReference type="InterPro" id="IPR000566">
    <property type="entry name" value="Lipocln_cytosolic_FA-bd_dom"/>
</dbReference>
<name>A0A336MRS7_CULSO</name>
<dbReference type="InterPro" id="IPR012674">
    <property type="entry name" value="Calycin"/>
</dbReference>
<dbReference type="OMA" id="CMVEEIS"/>
<evidence type="ECO:0000259" key="2">
    <source>
        <dbReference type="Pfam" id="PF00061"/>
    </source>
</evidence>
<feature type="signal peptide" evidence="1">
    <location>
        <begin position="1"/>
        <end position="19"/>
    </location>
</feature>
<sequence>MSVLLNFLGIWYAIQKTTTASTCIIYNITESDEPGEFNIEQVSQHFALGLTPLKHEYSYTGTLRVVDKDLPAKMSVKYPLSVAGSSKFTVFATDYTTYAGIFTCQKLAFSHRQSATILSRTKTLDKIYVDKLRNKLASYNVDPFDMSIINQTGCPKDGDEGYNIHIDQDTFSAKSIGNAVKKAGAAIGTGVEYTISGAKKVGQGWYNKLKGDSTEEPADVTEIKGNSRLIYNAERAKPVDDDAEWIHLF</sequence>
<dbReference type="GO" id="GO:0005737">
    <property type="term" value="C:cytoplasm"/>
    <property type="evidence" value="ECO:0007669"/>
    <property type="project" value="TreeGrafter"/>
</dbReference>
<dbReference type="Gene3D" id="2.40.128.20">
    <property type="match status" value="1"/>
</dbReference>
<reference evidence="3" key="1">
    <citation type="submission" date="2018-07" db="EMBL/GenBank/DDBJ databases">
        <authorList>
            <person name="Quirk P.G."/>
            <person name="Krulwich T.A."/>
        </authorList>
    </citation>
    <scope>NUCLEOTIDE SEQUENCE</scope>
</reference>